<evidence type="ECO:0000256" key="1">
    <source>
        <dbReference type="SAM" id="MobiDB-lite"/>
    </source>
</evidence>
<feature type="compositionally biased region" description="Low complexity" evidence="1">
    <location>
        <begin position="103"/>
        <end position="112"/>
    </location>
</feature>
<dbReference type="AlphaFoldDB" id="A0AA39R1P2"/>
<feature type="compositionally biased region" description="Basic residues" evidence="1">
    <location>
        <begin position="69"/>
        <end position="81"/>
    </location>
</feature>
<proteinExistence type="predicted"/>
<gene>
    <name evidence="2" type="ORF">JMJ35_005278</name>
</gene>
<evidence type="ECO:0000313" key="2">
    <source>
        <dbReference type="EMBL" id="KAK0512150.1"/>
    </source>
</evidence>
<feature type="compositionally biased region" description="Polar residues" evidence="1">
    <location>
        <begin position="202"/>
        <end position="232"/>
    </location>
</feature>
<evidence type="ECO:0000313" key="3">
    <source>
        <dbReference type="Proteomes" id="UP001166286"/>
    </source>
</evidence>
<keyword evidence="3" id="KW-1185">Reference proteome</keyword>
<dbReference type="EMBL" id="JAFEKC020000011">
    <property type="protein sequence ID" value="KAK0512150.1"/>
    <property type="molecule type" value="Genomic_DNA"/>
</dbReference>
<dbReference type="PANTHER" id="PTHR38703">
    <property type="entry name" value="CHROMOSOME 8, WHOLE GENOME SHOTGUN SEQUENCE"/>
    <property type="match status" value="1"/>
</dbReference>
<comment type="caution">
    <text evidence="2">The sequence shown here is derived from an EMBL/GenBank/DDBJ whole genome shotgun (WGS) entry which is preliminary data.</text>
</comment>
<feature type="compositionally biased region" description="Basic and acidic residues" evidence="1">
    <location>
        <begin position="11"/>
        <end position="26"/>
    </location>
</feature>
<dbReference type="Proteomes" id="UP001166286">
    <property type="component" value="Unassembled WGS sequence"/>
</dbReference>
<organism evidence="2 3">
    <name type="scientific">Cladonia borealis</name>
    <dbReference type="NCBI Taxonomy" id="184061"/>
    <lineage>
        <taxon>Eukaryota</taxon>
        <taxon>Fungi</taxon>
        <taxon>Dikarya</taxon>
        <taxon>Ascomycota</taxon>
        <taxon>Pezizomycotina</taxon>
        <taxon>Lecanoromycetes</taxon>
        <taxon>OSLEUM clade</taxon>
        <taxon>Lecanoromycetidae</taxon>
        <taxon>Lecanorales</taxon>
        <taxon>Lecanorineae</taxon>
        <taxon>Cladoniaceae</taxon>
        <taxon>Cladonia</taxon>
    </lineage>
</organism>
<sequence>MASKMKKMFHRNKDENVEKSPRKSHESNSAQTEPALRTSLYESTAPAAAPQTGDYAIRGNENSVVLQPSRKHSIRSNRSRRSSGGYDNVPYRQPTPHRTQPPSSNAAGSGASLPQAFAGLDLGDEQSPRTVPQTGSVPRDPYQGSIPARGSSQAQGYSRWDTAGIRPVNQEDQPQIGYDGPASKEGDDANLARQISIPRKQVGTSANVQQSSVQPPMPSNRQQGHSRNQSASKPLPAAPVVSNDVPGAPDAQDVVNRAKSNTYDTTVVEKVAPAVIHETVHKDIHHVREERITRHIHNYDVYHRILPIVDVEVLPPRHFLPVEGGGLVEISASEVPGRGNNWVIAETASKIPSDQVAPEGARQFTAREFHGREGDAVRYNAPEGHEVTEQTWVHPPELETGARDTGQSWPLELGSEGSKKPSQKYTSSKAGKRKSPRKGATSQAIPAQNADALGRRM</sequence>
<accession>A0AA39R1P2</accession>
<dbReference type="PANTHER" id="PTHR38703:SF1">
    <property type="entry name" value="ALLERGEN"/>
    <property type="match status" value="1"/>
</dbReference>
<feature type="region of interest" description="Disordered" evidence="1">
    <location>
        <begin position="385"/>
        <end position="457"/>
    </location>
</feature>
<protein>
    <submittedName>
        <fullName evidence="2">Uncharacterized protein</fullName>
    </submittedName>
</protein>
<feature type="region of interest" description="Disordered" evidence="1">
    <location>
        <begin position="1"/>
        <end position="254"/>
    </location>
</feature>
<feature type="compositionally biased region" description="Basic residues" evidence="1">
    <location>
        <begin position="1"/>
        <end position="10"/>
    </location>
</feature>
<name>A0AA39R1P2_9LECA</name>
<reference evidence="2" key="1">
    <citation type="submission" date="2023-03" db="EMBL/GenBank/DDBJ databases">
        <title>Complete genome of Cladonia borealis.</title>
        <authorList>
            <person name="Park H."/>
        </authorList>
    </citation>
    <scope>NUCLEOTIDE SEQUENCE</scope>
    <source>
        <strain evidence="2">ANT050790</strain>
    </source>
</reference>